<dbReference type="FunCoup" id="L8YBN9">
    <property type="interactions" value="1136"/>
</dbReference>
<keyword evidence="10" id="KW-1133">Transmembrane helix</keyword>
<evidence type="ECO:0000256" key="18">
    <source>
        <dbReference type="ARBA" id="ARBA00037810"/>
    </source>
</evidence>
<keyword evidence="14" id="KW-1015">Disulfide bond</keyword>
<evidence type="ECO:0000256" key="12">
    <source>
        <dbReference type="ARBA" id="ARBA00023065"/>
    </source>
</evidence>
<dbReference type="GO" id="GO:0016324">
    <property type="term" value="C:apical plasma membrane"/>
    <property type="evidence" value="ECO:0007669"/>
    <property type="project" value="UniProtKB-SubCell"/>
</dbReference>
<keyword evidence="5" id="KW-0633">Potassium transport</keyword>
<evidence type="ECO:0000256" key="20">
    <source>
        <dbReference type="ARBA" id="ARBA00041204"/>
    </source>
</evidence>
<dbReference type="GO" id="GO:0005890">
    <property type="term" value="C:sodium:potassium-exchanging ATPase complex"/>
    <property type="evidence" value="ECO:0007669"/>
    <property type="project" value="InterPro"/>
</dbReference>
<comment type="subcellular location">
    <subcellularLocation>
        <location evidence="1">Apical cell membrane</location>
        <topology evidence="1">Single-pass type II membrane protein</topology>
    </subcellularLocation>
    <subcellularLocation>
        <location evidence="18">Basolateral cell membrane</location>
        <topology evidence="18">Single-pass type II membrane protein</topology>
    </subcellularLocation>
</comment>
<evidence type="ECO:0000256" key="11">
    <source>
        <dbReference type="ARBA" id="ARBA00023053"/>
    </source>
</evidence>
<gene>
    <name evidence="22" type="ORF">TREES_T100011099</name>
</gene>
<dbReference type="InParanoid" id="L8YBN9"/>
<comment type="subunit">
    <text evidence="19">The sodium/potassium-transporting ATPase is composed of a catalytic alpha subunit, an auxiliary non-catalytic beta subunit and an additional regulatory subunit. Interacts with catalytic alpha subunit ATP12A.</text>
</comment>
<evidence type="ECO:0000256" key="4">
    <source>
        <dbReference type="ARBA" id="ARBA00022475"/>
    </source>
</evidence>
<dbReference type="Proteomes" id="UP000011518">
    <property type="component" value="Unassembled WGS sequence"/>
</dbReference>
<evidence type="ECO:0000256" key="17">
    <source>
        <dbReference type="ARBA" id="ARBA00037667"/>
    </source>
</evidence>
<evidence type="ECO:0000256" key="13">
    <source>
        <dbReference type="ARBA" id="ARBA00023136"/>
    </source>
</evidence>
<dbReference type="GO" id="GO:0030007">
    <property type="term" value="P:intracellular potassium ion homeostasis"/>
    <property type="evidence" value="ECO:0007669"/>
    <property type="project" value="TreeGrafter"/>
</dbReference>
<keyword evidence="16" id="KW-0739">Sodium transport</keyword>
<evidence type="ECO:0000256" key="21">
    <source>
        <dbReference type="ARBA" id="ARBA00041459"/>
    </source>
</evidence>
<evidence type="ECO:0000256" key="19">
    <source>
        <dbReference type="ARBA" id="ARBA00038625"/>
    </source>
</evidence>
<evidence type="ECO:0000256" key="6">
    <source>
        <dbReference type="ARBA" id="ARBA00022607"/>
    </source>
</evidence>
<evidence type="ECO:0000256" key="16">
    <source>
        <dbReference type="ARBA" id="ARBA00023201"/>
    </source>
</evidence>
<organism evidence="22 23">
    <name type="scientific">Tupaia chinensis</name>
    <name type="common">Chinese tree shrew</name>
    <name type="synonym">Tupaia belangeri chinensis</name>
    <dbReference type="NCBI Taxonomy" id="246437"/>
    <lineage>
        <taxon>Eukaryota</taxon>
        <taxon>Metazoa</taxon>
        <taxon>Chordata</taxon>
        <taxon>Craniata</taxon>
        <taxon>Vertebrata</taxon>
        <taxon>Euteleostomi</taxon>
        <taxon>Mammalia</taxon>
        <taxon>Eutheria</taxon>
        <taxon>Euarchontoglires</taxon>
        <taxon>Scandentia</taxon>
        <taxon>Tupaiidae</taxon>
        <taxon>Tupaia</taxon>
    </lineage>
</organism>
<keyword evidence="8" id="KW-0630">Potassium</keyword>
<dbReference type="STRING" id="246437.L8YBN9"/>
<dbReference type="Pfam" id="PF00287">
    <property type="entry name" value="Na_K-ATPase"/>
    <property type="match status" value="2"/>
</dbReference>
<dbReference type="GO" id="GO:1990573">
    <property type="term" value="P:potassium ion import across plasma membrane"/>
    <property type="evidence" value="ECO:0007669"/>
    <property type="project" value="TreeGrafter"/>
</dbReference>
<sequence>MWVMLQTLNDEVPKYRDQIPSPGLTVFPKPVTALEYSFSMSNPKSYEGYIKDLKKFLEPYMAQEQKNVTGCRDGVLFEQKGPVYVACPFPLTLLQPCSGTDDPNFGYPQGKPCVLVKMNRGGYLQPLVAVQLPFDHSGYGKEVTVECKVDGSSNLKNQDDRDKFLGRVTFKVTVHA</sequence>
<keyword evidence="4" id="KW-1003">Cell membrane</keyword>
<dbReference type="AlphaFoldDB" id="L8YBN9"/>
<keyword evidence="12" id="KW-0406">Ion transport</keyword>
<evidence type="ECO:0000256" key="8">
    <source>
        <dbReference type="ARBA" id="ARBA00022958"/>
    </source>
</evidence>
<proteinExistence type="inferred from homology"/>
<evidence type="ECO:0000256" key="15">
    <source>
        <dbReference type="ARBA" id="ARBA00023180"/>
    </source>
</evidence>
<comment type="function">
    <text evidence="17">This is the non-catalytic component of the active enzyme, which catalyzes the hydrolysis of ATP coupled with the exchange of Na(+) and K(+) ions across the plasma membrane. The exact function of the beta-3 subunit is not known.</text>
</comment>
<dbReference type="Gene3D" id="2.60.40.1660">
    <property type="entry name" value="Na, k-atpase alpha subunit"/>
    <property type="match status" value="2"/>
</dbReference>
<accession>L8YBN9</accession>
<keyword evidence="9" id="KW-0735">Signal-anchor</keyword>
<dbReference type="InterPro" id="IPR000402">
    <property type="entry name" value="Na/K_ATPase_sub_beta"/>
</dbReference>
<dbReference type="InterPro" id="IPR038702">
    <property type="entry name" value="Na/K_ATPase_sub_beta_sf"/>
</dbReference>
<evidence type="ECO:0000256" key="10">
    <source>
        <dbReference type="ARBA" id="ARBA00022989"/>
    </source>
</evidence>
<dbReference type="GO" id="GO:0006883">
    <property type="term" value="P:intracellular sodium ion homeostasis"/>
    <property type="evidence" value="ECO:0007669"/>
    <property type="project" value="TreeGrafter"/>
</dbReference>
<keyword evidence="3" id="KW-0813">Transport</keyword>
<evidence type="ECO:0000256" key="3">
    <source>
        <dbReference type="ARBA" id="ARBA00022448"/>
    </source>
</evidence>
<evidence type="ECO:0000256" key="14">
    <source>
        <dbReference type="ARBA" id="ARBA00023157"/>
    </source>
</evidence>
<reference evidence="23" key="1">
    <citation type="submission" date="2012-07" db="EMBL/GenBank/DDBJ databases">
        <title>Genome of the Chinese tree shrew, a rising model animal genetically related to primates.</title>
        <authorList>
            <person name="Zhang G."/>
            <person name="Fan Y."/>
            <person name="Yao Y."/>
            <person name="Huang Z."/>
        </authorList>
    </citation>
    <scope>NUCLEOTIDE SEQUENCE [LARGE SCALE GENOMIC DNA]</scope>
</reference>
<protein>
    <recommendedName>
        <fullName evidence="20">Sodium/potassium-transporting ATPase subunit beta-3</fullName>
    </recommendedName>
    <alternativeName>
        <fullName evidence="21">Sodium/potassium-dependent ATPase subunit beta-3</fullName>
    </alternativeName>
</protein>
<keyword evidence="23" id="KW-1185">Reference proteome</keyword>
<dbReference type="GO" id="GO:0036376">
    <property type="term" value="P:sodium ion export across plasma membrane"/>
    <property type="evidence" value="ECO:0007669"/>
    <property type="project" value="TreeGrafter"/>
</dbReference>
<keyword evidence="13" id="KW-0472">Membrane</keyword>
<evidence type="ECO:0000256" key="1">
    <source>
        <dbReference type="ARBA" id="ARBA00004655"/>
    </source>
</evidence>
<evidence type="ECO:0000256" key="2">
    <source>
        <dbReference type="ARBA" id="ARBA00005876"/>
    </source>
</evidence>
<keyword evidence="6" id="KW-0740">Sodium/potassium transport</keyword>
<dbReference type="PANTHER" id="PTHR11523">
    <property type="entry name" value="SODIUM/POTASSIUM-DEPENDENT ATPASE BETA SUBUNIT"/>
    <property type="match status" value="1"/>
</dbReference>
<keyword evidence="11" id="KW-0915">Sodium</keyword>
<evidence type="ECO:0000313" key="22">
    <source>
        <dbReference type="EMBL" id="ELV13672.1"/>
    </source>
</evidence>
<keyword evidence="7" id="KW-0812">Transmembrane</keyword>
<keyword evidence="15" id="KW-0325">Glycoprotein</keyword>
<evidence type="ECO:0000313" key="23">
    <source>
        <dbReference type="Proteomes" id="UP000011518"/>
    </source>
</evidence>
<evidence type="ECO:0000256" key="9">
    <source>
        <dbReference type="ARBA" id="ARBA00022968"/>
    </source>
</evidence>
<dbReference type="EMBL" id="KB360659">
    <property type="protein sequence ID" value="ELV13672.1"/>
    <property type="molecule type" value="Genomic_DNA"/>
</dbReference>
<evidence type="ECO:0000256" key="7">
    <source>
        <dbReference type="ARBA" id="ARBA00022692"/>
    </source>
</evidence>
<dbReference type="GO" id="GO:0001671">
    <property type="term" value="F:ATPase activator activity"/>
    <property type="evidence" value="ECO:0007669"/>
    <property type="project" value="TreeGrafter"/>
</dbReference>
<evidence type="ECO:0000256" key="5">
    <source>
        <dbReference type="ARBA" id="ARBA00022538"/>
    </source>
</evidence>
<name>L8YBN9_TUPCH</name>
<comment type="similarity">
    <text evidence="2">Belongs to the X(+)/potassium ATPases subunit beta family.</text>
</comment>
<dbReference type="PANTHER" id="PTHR11523:SF47">
    <property type="entry name" value="SODIUM_POTASSIUM-TRANSPORTING ATPASE SUBUNIT BETA-3"/>
    <property type="match status" value="1"/>
</dbReference>
<dbReference type="GO" id="GO:0016323">
    <property type="term" value="C:basolateral plasma membrane"/>
    <property type="evidence" value="ECO:0007669"/>
    <property type="project" value="UniProtKB-SubCell"/>
</dbReference>
<reference evidence="23" key="2">
    <citation type="journal article" date="2013" name="Nat. Commun.">
        <title>Genome of the Chinese tree shrew.</title>
        <authorList>
            <person name="Fan Y."/>
            <person name="Huang Z.Y."/>
            <person name="Cao C.C."/>
            <person name="Chen C.S."/>
            <person name="Chen Y.X."/>
            <person name="Fan D.D."/>
            <person name="He J."/>
            <person name="Hou H.L."/>
            <person name="Hu L."/>
            <person name="Hu X.T."/>
            <person name="Jiang X.T."/>
            <person name="Lai R."/>
            <person name="Lang Y.S."/>
            <person name="Liang B."/>
            <person name="Liao S.G."/>
            <person name="Mu D."/>
            <person name="Ma Y.Y."/>
            <person name="Niu Y.Y."/>
            <person name="Sun X.Q."/>
            <person name="Xia J.Q."/>
            <person name="Xiao J."/>
            <person name="Xiong Z.Q."/>
            <person name="Xu L."/>
            <person name="Yang L."/>
            <person name="Zhang Y."/>
            <person name="Zhao W."/>
            <person name="Zhao X.D."/>
            <person name="Zheng Y.T."/>
            <person name="Zhou J.M."/>
            <person name="Zhu Y.B."/>
            <person name="Zhang G.J."/>
            <person name="Wang J."/>
            <person name="Yao Y.G."/>
        </authorList>
    </citation>
    <scope>NUCLEOTIDE SEQUENCE [LARGE SCALE GENOMIC DNA]</scope>
</reference>